<evidence type="ECO:0000256" key="2">
    <source>
        <dbReference type="ARBA" id="ARBA00011245"/>
    </source>
</evidence>
<evidence type="ECO:0000256" key="7">
    <source>
        <dbReference type="ARBA" id="ARBA00023157"/>
    </source>
</evidence>
<dbReference type="FunFam" id="3.40.30.10:FF:000157">
    <property type="entry name" value="DOT5p Nuclear thiol peroxidase"/>
    <property type="match status" value="1"/>
</dbReference>
<dbReference type="GO" id="GO:0005634">
    <property type="term" value="C:nucleus"/>
    <property type="evidence" value="ECO:0007669"/>
    <property type="project" value="UniProtKB-SubCell"/>
</dbReference>
<evidence type="ECO:0000256" key="6">
    <source>
        <dbReference type="ARBA" id="ARBA00023002"/>
    </source>
</evidence>
<evidence type="ECO:0000256" key="8">
    <source>
        <dbReference type="ARBA" id="ARBA00023242"/>
    </source>
</evidence>
<evidence type="ECO:0000256" key="12">
    <source>
        <dbReference type="ARBA" id="ARBA00049091"/>
    </source>
</evidence>
<keyword evidence="9" id="KW-0676">Redox-active center</keyword>
<dbReference type="AlphaFoldDB" id="A0A6A5ZE61"/>
<evidence type="ECO:0000256" key="13">
    <source>
        <dbReference type="ARBA" id="ARBA00077538"/>
    </source>
</evidence>
<keyword evidence="4" id="KW-0575">Peroxidase</keyword>
<dbReference type="OrthoDB" id="338622at2759"/>
<feature type="region of interest" description="Disordered" evidence="14">
    <location>
        <begin position="1"/>
        <end position="33"/>
    </location>
</feature>
<evidence type="ECO:0000256" key="1">
    <source>
        <dbReference type="ARBA" id="ARBA00004123"/>
    </source>
</evidence>
<evidence type="ECO:0000256" key="4">
    <source>
        <dbReference type="ARBA" id="ARBA00022559"/>
    </source>
</evidence>
<organism evidence="16 17">
    <name type="scientific">Lophiotrema nucula</name>
    <dbReference type="NCBI Taxonomy" id="690887"/>
    <lineage>
        <taxon>Eukaryota</taxon>
        <taxon>Fungi</taxon>
        <taxon>Dikarya</taxon>
        <taxon>Ascomycota</taxon>
        <taxon>Pezizomycotina</taxon>
        <taxon>Dothideomycetes</taxon>
        <taxon>Pleosporomycetidae</taxon>
        <taxon>Pleosporales</taxon>
        <taxon>Lophiotremataceae</taxon>
        <taxon>Lophiotrema</taxon>
    </lineage>
</organism>
<dbReference type="PROSITE" id="PS51352">
    <property type="entry name" value="THIOREDOXIN_2"/>
    <property type="match status" value="1"/>
</dbReference>
<comment type="subunit">
    <text evidence="2">Monomer.</text>
</comment>
<dbReference type="PANTHER" id="PTHR42801:SF23">
    <property type="entry name" value="PEROXIREDOXIN DOT5"/>
    <property type="match status" value="1"/>
</dbReference>
<evidence type="ECO:0000313" key="17">
    <source>
        <dbReference type="Proteomes" id="UP000799770"/>
    </source>
</evidence>
<gene>
    <name evidence="16" type="ORF">BDV96DRAFT_489650</name>
</gene>
<dbReference type="InterPro" id="IPR013766">
    <property type="entry name" value="Thioredoxin_domain"/>
</dbReference>
<comment type="similarity">
    <text evidence="11">Belongs to the peroxiredoxin family. BCP/PrxQ subfamily.</text>
</comment>
<evidence type="ECO:0000256" key="11">
    <source>
        <dbReference type="ARBA" id="ARBA00038489"/>
    </source>
</evidence>
<evidence type="ECO:0000256" key="9">
    <source>
        <dbReference type="ARBA" id="ARBA00023284"/>
    </source>
</evidence>
<evidence type="ECO:0000256" key="10">
    <source>
        <dbReference type="ARBA" id="ARBA00032824"/>
    </source>
</evidence>
<dbReference type="GO" id="GO:0005737">
    <property type="term" value="C:cytoplasm"/>
    <property type="evidence" value="ECO:0007669"/>
    <property type="project" value="TreeGrafter"/>
</dbReference>
<keyword evidence="17" id="KW-1185">Reference proteome</keyword>
<dbReference type="GO" id="GO:0008379">
    <property type="term" value="F:thioredoxin peroxidase activity"/>
    <property type="evidence" value="ECO:0007669"/>
    <property type="project" value="TreeGrafter"/>
</dbReference>
<dbReference type="EMBL" id="ML977318">
    <property type="protein sequence ID" value="KAF2117742.1"/>
    <property type="molecule type" value="Genomic_DNA"/>
</dbReference>
<keyword evidence="6" id="KW-0560">Oxidoreductase</keyword>
<dbReference type="Proteomes" id="UP000799770">
    <property type="component" value="Unassembled WGS sequence"/>
</dbReference>
<evidence type="ECO:0000256" key="14">
    <source>
        <dbReference type="SAM" id="MobiDB-lite"/>
    </source>
</evidence>
<sequence length="256" mass="26419">MVELRKRKTPPPAPVRPAKKKAAPKTEKTSKVAKAKAVVAEKVEAVKEAVTGKPNGEASKDAPAALPASAPKVGDSITLAGFGGEIETHDGTKTTLEQLVGDSKGGVILFTYPKASTPGCTNQACLFRDSYEPLTKTGLSIYGLSSDSPKANTTFKTKQNLPYTLLCDPSQSLISAIGLKKAPKGTTRGVFVLDKLGKVLAAEPGSPSGTFEVVKRIVTADASVEDTPKETDAEIANTAGEVADTAAKVDGTPAAA</sequence>
<feature type="region of interest" description="Disordered" evidence="14">
    <location>
        <begin position="49"/>
        <end position="70"/>
    </location>
</feature>
<dbReference type="CDD" id="cd03017">
    <property type="entry name" value="PRX_BCP"/>
    <property type="match status" value="1"/>
</dbReference>
<evidence type="ECO:0000256" key="5">
    <source>
        <dbReference type="ARBA" id="ARBA00022862"/>
    </source>
</evidence>
<comment type="subcellular location">
    <subcellularLocation>
        <location evidence="1">Nucleus</location>
    </subcellularLocation>
</comment>
<dbReference type="GO" id="GO:0034599">
    <property type="term" value="P:cellular response to oxidative stress"/>
    <property type="evidence" value="ECO:0007669"/>
    <property type="project" value="UniProtKB-ARBA"/>
</dbReference>
<evidence type="ECO:0000313" key="16">
    <source>
        <dbReference type="EMBL" id="KAF2117742.1"/>
    </source>
</evidence>
<keyword evidence="5" id="KW-0049">Antioxidant</keyword>
<reference evidence="16" key="1">
    <citation type="journal article" date="2020" name="Stud. Mycol.">
        <title>101 Dothideomycetes genomes: a test case for predicting lifestyles and emergence of pathogens.</title>
        <authorList>
            <person name="Haridas S."/>
            <person name="Albert R."/>
            <person name="Binder M."/>
            <person name="Bloem J."/>
            <person name="Labutti K."/>
            <person name="Salamov A."/>
            <person name="Andreopoulos B."/>
            <person name="Baker S."/>
            <person name="Barry K."/>
            <person name="Bills G."/>
            <person name="Bluhm B."/>
            <person name="Cannon C."/>
            <person name="Castanera R."/>
            <person name="Culley D."/>
            <person name="Daum C."/>
            <person name="Ezra D."/>
            <person name="Gonzalez J."/>
            <person name="Henrissat B."/>
            <person name="Kuo A."/>
            <person name="Liang C."/>
            <person name="Lipzen A."/>
            <person name="Lutzoni F."/>
            <person name="Magnuson J."/>
            <person name="Mondo S."/>
            <person name="Nolan M."/>
            <person name="Ohm R."/>
            <person name="Pangilinan J."/>
            <person name="Park H.-J."/>
            <person name="Ramirez L."/>
            <person name="Alfaro M."/>
            <person name="Sun H."/>
            <person name="Tritt A."/>
            <person name="Yoshinaga Y."/>
            <person name="Zwiers L.-H."/>
            <person name="Turgeon B."/>
            <person name="Goodwin S."/>
            <person name="Spatafora J."/>
            <person name="Crous P."/>
            <person name="Grigoriev I."/>
        </authorList>
    </citation>
    <scope>NUCLEOTIDE SEQUENCE</scope>
    <source>
        <strain evidence="16">CBS 627.86</strain>
    </source>
</reference>
<dbReference type="GO" id="GO:0045454">
    <property type="term" value="P:cell redox homeostasis"/>
    <property type="evidence" value="ECO:0007669"/>
    <property type="project" value="TreeGrafter"/>
</dbReference>
<name>A0A6A5ZE61_9PLEO</name>
<keyword evidence="7" id="KW-1015">Disulfide bond</keyword>
<dbReference type="Pfam" id="PF00578">
    <property type="entry name" value="AhpC-TSA"/>
    <property type="match status" value="1"/>
</dbReference>
<dbReference type="EC" id="1.11.1.24" evidence="3"/>
<evidence type="ECO:0000259" key="15">
    <source>
        <dbReference type="PROSITE" id="PS51352"/>
    </source>
</evidence>
<dbReference type="InterPro" id="IPR000866">
    <property type="entry name" value="AhpC/TSA"/>
</dbReference>
<dbReference type="PANTHER" id="PTHR42801">
    <property type="entry name" value="THIOREDOXIN-DEPENDENT PEROXIDE REDUCTASE"/>
    <property type="match status" value="1"/>
</dbReference>
<dbReference type="InterPro" id="IPR036249">
    <property type="entry name" value="Thioredoxin-like_sf"/>
</dbReference>
<evidence type="ECO:0000256" key="3">
    <source>
        <dbReference type="ARBA" id="ARBA00013017"/>
    </source>
</evidence>
<protein>
    <recommendedName>
        <fullName evidence="3">thioredoxin-dependent peroxiredoxin</fullName>
        <ecNumber evidence="3">1.11.1.24</ecNumber>
    </recommendedName>
    <alternativeName>
        <fullName evidence="13">Nuclear thiol peroxidase</fullName>
    </alternativeName>
    <alternativeName>
        <fullName evidence="10">Thioredoxin peroxidase</fullName>
    </alternativeName>
</protein>
<dbReference type="SUPFAM" id="SSF52833">
    <property type="entry name" value="Thioredoxin-like"/>
    <property type="match status" value="1"/>
</dbReference>
<feature type="domain" description="Thioredoxin" evidence="15">
    <location>
        <begin position="59"/>
        <end position="223"/>
    </location>
</feature>
<accession>A0A6A5ZE61</accession>
<comment type="catalytic activity">
    <reaction evidence="12">
        <text>a hydroperoxide + [thioredoxin]-dithiol = an alcohol + [thioredoxin]-disulfide + H2O</text>
        <dbReference type="Rhea" id="RHEA:62620"/>
        <dbReference type="Rhea" id="RHEA-COMP:10698"/>
        <dbReference type="Rhea" id="RHEA-COMP:10700"/>
        <dbReference type="ChEBI" id="CHEBI:15377"/>
        <dbReference type="ChEBI" id="CHEBI:29950"/>
        <dbReference type="ChEBI" id="CHEBI:30879"/>
        <dbReference type="ChEBI" id="CHEBI:35924"/>
        <dbReference type="ChEBI" id="CHEBI:50058"/>
        <dbReference type="EC" id="1.11.1.24"/>
    </reaction>
</comment>
<keyword evidence="8" id="KW-0539">Nucleus</keyword>
<dbReference type="InterPro" id="IPR050924">
    <property type="entry name" value="Peroxiredoxin_BCP/PrxQ"/>
</dbReference>
<dbReference type="Gene3D" id="3.40.30.10">
    <property type="entry name" value="Glutaredoxin"/>
    <property type="match status" value="1"/>
</dbReference>
<proteinExistence type="inferred from homology"/>